<feature type="region of interest" description="Disordered" evidence="2">
    <location>
        <begin position="1809"/>
        <end position="1828"/>
    </location>
</feature>
<feature type="coiled-coil region" evidence="1">
    <location>
        <begin position="1746"/>
        <end position="1773"/>
    </location>
</feature>
<evidence type="ECO:0000256" key="1">
    <source>
        <dbReference type="SAM" id="Coils"/>
    </source>
</evidence>
<dbReference type="SUPFAM" id="SSF57997">
    <property type="entry name" value="Tropomyosin"/>
    <property type="match status" value="1"/>
</dbReference>
<keyword evidence="4" id="KW-1185">Reference proteome</keyword>
<organism evidence="3 4">
    <name type="scientific">Taxus chinensis</name>
    <name type="common">Chinese yew</name>
    <name type="synonym">Taxus wallichiana var. chinensis</name>
    <dbReference type="NCBI Taxonomy" id="29808"/>
    <lineage>
        <taxon>Eukaryota</taxon>
        <taxon>Viridiplantae</taxon>
        <taxon>Streptophyta</taxon>
        <taxon>Embryophyta</taxon>
        <taxon>Tracheophyta</taxon>
        <taxon>Spermatophyta</taxon>
        <taxon>Pinopsida</taxon>
        <taxon>Pinidae</taxon>
        <taxon>Conifers II</taxon>
        <taxon>Cupressales</taxon>
        <taxon>Taxaceae</taxon>
        <taxon>Taxus</taxon>
    </lineage>
</organism>
<reference evidence="3 4" key="1">
    <citation type="journal article" date="2021" name="Nat. Plants">
        <title>The Taxus genome provides insights into paclitaxel biosynthesis.</title>
        <authorList>
            <person name="Xiong X."/>
            <person name="Gou J."/>
            <person name="Liao Q."/>
            <person name="Li Y."/>
            <person name="Zhou Q."/>
            <person name="Bi G."/>
            <person name="Li C."/>
            <person name="Du R."/>
            <person name="Wang X."/>
            <person name="Sun T."/>
            <person name="Guo L."/>
            <person name="Liang H."/>
            <person name="Lu P."/>
            <person name="Wu Y."/>
            <person name="Zhang Z."/>
            <person name="Ro D.K."/>
            <person name="Shang Y."/>
            <person name="Huang S."/>
            <person name="Yan J."/>
        </authorList>
    </citation>
    <scope>NUCLEOTIDE SEQUENCE [LARGE SCALE GENOMIC DNA]</scope>
    <source>
        <strain evidence="3">Ta-2019</strain>
    </source>
</reference>
<evidence type="ECO:0000256" key="2">
    <source>
        <dbReference type="SAM" id="MobiDB-lite"/>
    </source>
</evidence>
<feature type="coiled-coil region" evidence="1">
    <location>
        <begin position="929"/>
        <end position="1040"/>
    </location>
</feature>
<dbReference type="EMBL" id="JAHRHJ020000005">
    <property type="protein sequence ID" value="KAH9314829.1"/>
    <property type="molecule type" value="Genomic_DNA"/>
</dbReference>
<sequence>MQEDLKRKQEQVQSLLESKCILQDHIRQKEHAHIREVQKVRETLKETSARLCAKEQVENEHQNELRRLQETIERTHAIRVASEIKVEEYQHQLQALQQEILAAKHVLILSEEKNKIDKESLLDALNVRDRNIEELKVQIVHFEQSLNRLSQQEETWVQMQSQYKQLSDLRTRELESLSIANAKLESISKQLIDKEQERDLLQNCIESKEADLGKLKKENEILIAERNAIIDSIKVQEGKNKTLIEENRQIKLDLQEACIRLQAADSELISRDTNITKLQEKLKRGDVLQHKLSDAEKKMHCLEGSLEEARSCLQDREDQISEFEVTVEQFRNEVLVTKLQLAEKEKDEALLVGKLRDVDNDLRSKEDRLLEMDSKLNSILRESEEKQAEILCLRDELRRLQETIERTEATCVASEIKAEEYQHQLQALQQEILASKHALSLSEEKNKTDKESLLDAIKNGDRNIKELKDQIVHFEQSLNELSQQEETWVQLQSQHKQLSDLRARELESLSVANANLESISKQLLDKEQERDLLQKCIETKEAGLGKLRKENEILIAEKSAVIDSIKLQEEKYKKLTEENEQIKLDLQEACIKLEVADSELTERDYTITELQEKLKHGDVLHQELSDTVKKMQCLEGLLEEARSCLQDKEDQISEFEVMVEQSKNEVLVARLQLAEKEKDEAILVGKLRDADNDVRSKEDRLLKTDLKLNSILRETEEKQAEILCLRDEIKEIEKRLCESEERHADMEDQMKSVSVIVEEKVAALNAAELEAQRERNALEDKEDVIEQLKIQLSNEEKTCFERQSEIELLYKDLERTKIAERQVLENLKEVQGGLEQLEQDSEGQICKLQGSITELQYELSTTHMMMENIDNALKCANGELSLSNEKCTALEHMLSIKDEALQAKERELSFLQTDISQQAEIIGKGQLHLQLLQDRLQGELESRENLENTVSLFIHQVAELQKCNQELENKLSSINQDYEAAMKTVCDSDAFISCLEENLKVCEGQLEEFNVASRNHEQIISELLQKLNLSEGKLEVLEKQAFGLQGDFEGAVDSLKEETNEVSSLSYLFDELKTQLAEIKMDTISGLKEGMRYVAEFRDVTKVLDNFQLHLYTLQKRENDLASRLVSLEELLEDSKSGSTMQAKQIEFLANTMKDLDSQLLEWKDKAFKLDEAFENVRSELENANQVISNLQRQLDGCKSIQDTAKDIETSIISSINIDVLKRDPENWKTISMSATEETKHSGVKLKLFEDSVPELSSNMEGHENKEHHMERHCFLLEEEIWDSLSGLSDEMDKFSLFCSSTGEQDGEVEKFREEMLLNHIELKAILSSVKDQLKGFESLKGQFQSYDMKLETMKGQLSVLQSDLDKEREKANHYAKSREEAEIDLVIWKNKVEVVDSQNKVLQSEVELLNRSLDELRKQKGEVMGRESQLQVEITAMQESLQNLNSNFVEETGRANSLLVSIKRMEEERNNLLEKMNSITEENKSTKLELEAARMEFSQLSLHVGAGDTFRNMEEINQKLKSELTVANEEIQSRKDFVQKLFCELHNMEVQDISHRVHFQAIQDKILKNWDMEGTLVSYPMEDSINEGYVRDAIDDSKISYASWLPTDKRAQSKDENATGEVEAQHLNEGAIGMKRELSLIDKHTVTPNNVSRPYDDGNHLHVCDICQKIQGEQAEEKVQVLMKELETALVTLAGKNAAIEKLNREVVNMQALVKRLGQRPSQLEQYKDSSTIEPERYIHYVELCDSLVRDQLRLKKKLEIAERKNQVLVDQIEQFWKSTQARTPLEKTKKDRELNEKQDENLLCTPKPRLLTDVGSGHGSAERSPLQVLNC</sequence>
<dbReference type="OMA" id="MLDQHKN"/>
<accession>A0AA38G1Z0</accession>
<feature type="coiled-coil region" evidence="1">
    <location>
        <begin position="54"/>
        <end position="106"/>
    </location>
</feature>
<evidence type="ECO:0000313" key="4">
    <source>
        <dbReference type="Proteomes" id="UP000824469"/>
    </source>
</evidence>
<proteinExistence type="predicted"/>
<feature type="coiled-coil region" evidence="1">
    <location>
        <begin position="715"/>
        <end position="840"/>
    </location>
</feature>
<feature type="coiled-coil region" evidence="1">
    <location>
        <begin position="1351"/>
        <end position="1531"/>
    </location>
</feature>
<gene>
    <name evidence="3" type="ORF">KI387_023456</name>
</gene>
<feature type="coiled-coil region" evidence="1">
    <location>
        <begin position="631"/>
        <end position="679"/>
    </location>
</feature>
<protein>
    <submittedName>
        <fullName evidence="3">Uncharacterized protein</fullName>
    </submittedName>
</protein>
<feature type="coiled-coil region" evidence="1">
    <location>
        <begin position="1146"/>
        <end position="1201"/>
    </location>
</feature>
<keyword evidence="1" id="KW-0175">Coiled coil</keyword>
<evidence type="ECO:0000313" key="3">
    <source>
        <dbReference type="EMBL" id="KAH9314829.1"/>
    </source>
</evidence>
<feature type="coiled-coil region" evidence="1">
    <location>
        <begin position="177"/>
        <end position="225"/>
    </location>
</feature>
<comment type="caution">
    <text evidence="3">The sequence shown here is derived from an EMBL/GenBank/DDBJ whole genome shotgun (WGS) entry which is preliminary data.</text>
</comment>
<feature type="coiled-coil region" evidence="1">
    <location>
        <begin position="565"/>
        <end position="592"/>
    </location>
</feature>
<feature type="coiled-coil region" evidence="1">
    <location>
        <begin position="1687"/>
        <end position="1721"/>
    </location>
</feature>
<name>A0AA38G1Z0_TAXCH</name>
<dbReference type="Proteomes" id="UP000824469">
    <property type="component" value="Unassembled WGS sequence"/>
</dbReference>
<feature type="coiled-coil region" evidence="1">
    <location>
        <begin position="376"/>
        <end position="484"/>
    </location>
</feature>